<dbReference type="Pfam" id="PF00583">
    <property type="entry name" value="Acetyltransf_1"/>
    <property type="match status" value="1"/>
</dbReference>
<dbReference type="OrthoDB" id="213793at2157"/>
<feature type="compositionally biased region" description="Acidic residues" evidence="1">
    <location>
        <begin position="214"/>
        <end position="225"/>
    </location>
</feature>
<proteinExistence type="predicted"/>
<dbReference type="GO" id="GO:0016747">
    <property type="term" value="F:acyltransferase activity, transferring groups other than amino-acyl groups"/>
    <property type="evidence" value="ECO:0007669"/>
    <property type="project" value="InterPro"/>
</dbReference>
<dbReference type="SUPFAM" id="SSF55729">
    <property type="entry name" value="Acyl-CoA N-acyltransferases (Nat)"/>
    <property type="match status" value="1"/>
</dbReference>
<reference evidence="3 4" key="1">
    <citation type="journal article" date="2014" name="PLoS Genet.">
        <title>Phylogenetically driven sequencing of extremely halophilic archaea reveals strategies for static and dynamic osmo-response.</title>
        <authorList>
            <person name="Becker E.A."/>
            <person name="Seitzer P.M."/>
            <person name="Tritt A."/>
            <person name="Larsen D."/>
            <person name="Krusor M."/>
            <person name="Yao A.I."/>
            <person name="Wu D."/>
            <person name="Madern D."/>
            <person name="Eisen J.A."/>
            <person name="Darling A.E."/>
            <person name="Facciotti M.T."/>
        </authorList>
    </citation>
    <scope>NUCLEOTIDE SEQUENCE [LARGE SCALE GENOMIC DNA]</scope>
    <source>
        <strain evidence="3 4">DSM 10284</strain>
    </source>
</reference>
<sequence>MEYALVCPPGEGETLRLDYRAFAYAGKFVVGKPGKAVIRTADGGPAAPDWEPGEPLPGTVDAEAFDDGVIAAVSFSPDRTDPACCRLRYVTVHGARRGEGIGPRLIRETVADLSAAGFDRVKIAVNNPFAYEACHKCGFAYTGERTGIAELELARPAATPARVDPERYREGLEAFRETDGELTRAERRFVAERLERGPPAADGPAGGGDNATETADDATETADDG</sequence>
<gene>
    <name evidence="3" type="ORF">C464_09417</name>
</gene>
<dbReference type="PATRIC" id="fig|1227466.3.peg.1892"/>
<evidence type="ECO:0000313" key="3">
    <source>
        <dbReference type="EMBL" id="ELZ47139.1"/>
    </source>
</evidence>
<dbReference type="RefSeq" id="WP_006113414.1">
    <property type="nucleotide sequence ID" value="NZ_AOJL01000036.1"/>
</dbReference>
<dbReference type="STRING" id="1227466.C464_09417"/>
<dbReference type="InterPro" id="IPR016181">
    <property type="entry name" value="Acyl_CoA_acyltransferase"/>
</dbReference>
<organism evidence="3 4">
    <name type="scientific">Halorubrum coriense DSM 10284</name>
    <dbReference type="NCBI Taxonomy" id="1227466"/>
    <lineage>
        <taxon>Archaea</taxon>
        <taxon>Methanobacteriati</taxon>
        <taxon>Methanobacteriota</taxon>
        <taxon>Stenosarchaea group</taxon>
        <taxon>Halobacteria</taxon>
        <taxon>Halobacteriales</taxon>
        <taxon>Haloferacaceae</taxon>
        <taxon>Halorubrum</taxon>
    </lineage>
</organism>
<dbReference type="CDD" id="cd04301">
    <property type="entry name" value="NAT_SF"/>
    <property type="match status" value="1"/>
</dbReference>
<accession>M0EL49</accession>
<dbReference type="AlphaFoldDB" id="M0EL49"/>
<evidence type="ECO:0000313" key="4">
    <source>
        <dbReference type="Proteomes" id="UP000011509"/>
    </source>
</evidence>
<dbReference type="EMBL" id="AOJL01000036">
    <property type="protein sequence ID" value="ELZ47139.1"/>
    <property type="molecule type" value="Genomic_DNA"/>
</dbReference>
<protein>
    <submittedName>
        <fullName evidence="3">GCN5-related N-acetyltransferase</fullName>
    </submittedName>
</protein>
<evidence type="ECO:0000256" key="1">
    <source>
        <dbReference type="SAM" id="MobiDB-lite"/>
    </source>
</evidence>
<feature type="domain" description="N-acetyltransferase" evidence="2">
    <location>
        <begin position="65"/>
        <end position="139"/>
    </location>
</feature>
<dbReference type="Proteomes" id="UP000011509">
    <property type="component" value="Unassembled WGS sequence"/>
</dbReference>
<name>M0EL49_9EURY</name>
<evidence type="ECO:0000259" key="2">
    <source>
        <dbReference type="Pfam" id="PF00583"/>
    </source>
</evidence>
<feature type="compositionally biased region" description="Basic and acidic residues" evidence="1">
    <location>
        <begin position="186"/>
        <end position="196"/>
    </location>
</feature>
<keyword evidence="3" id="KW-0808">Transferase</keyword>
<feature type="region of interest" description="Disordered" evidence="1">
    <location>
        <begin position="186"/>
        <end position="225"/>
    </location>
</feature>
<dbReference type="Gene3D" id="3.40.630.30">
    <property type="match status" value="1"/>
</dbReference>
<keyword evidence="4" id="KW-1185">Reference proteome</keyword>
<dbReference type="InterPro" id="IPR000182">
    <property type="entry name" value="GNAT_dom"/>
</dbReference>
<comment type="caution">
    <text evidence="3">The sequence shown here is derived from an EMBL/GenBank/DDBJ whole genome shotgun (WGS) entry which is preliminary data.</text>
</comment>